<evidence type="ECO:0000256" key="3">
    <source>
        <dbReference type="ARBA" id="ARBA00023125"/>
    </source>
</evidence>
<reference evidence="6" key="1">
    <citation type="submission" date="2023-08" db="EMBL/GenBank/DDBJ databases">
        <title>Genomic characterization of piscicolin 126 produced by Carnobacterium maltaromaticum CM22 strain isolated from salmon (Salmo salar).</title>
        <authorList>
            <person name="Gonzalez-Gragera E."/>
            <person name="Garcia-Lopez J.D."/>
            <person name="Teso-Perez C."/>
            <person name="Gimenez-Hernandez I."/>
            <person name="Peralta-Sanchez J.M."/>
            <person name="Valdivia E."/>
            <person name="Montalban-Lopez M."/>
            <person name="Martin-Platero A.M."/>
            <person name="Banos A."/>
            <person name="Martinez-Bueno M."/>
        </authorList>
    </citation>
    <scope>NUCLEOTIDE SEQUENCE</scope>
    <source>
        <strain evidence="6">CM22</strain>
    </source>
</reference>
<dbReference type="EMBL" id="JAVBVO010000003">
    <property type="protein sequence ID" value="MDZ5759596.1"/>
    <property type="molecule type" value="Genomic_DNA"/>
</dbReference>
<name>A0AAW9K1I3_CARML</name>
<proteinExistence type="predicted"/>
<dbReference type="GO" id="GO:0003677">
    <property type="term" value="F:DNA binding"/>
    <property type="evidence" value="ECO:0007669"/>
    <property type="project" value="UniProtKB-KW"/>
</dbReference>
<dbReference type="Proteomes" id="UP001290462">
    <property type="component" value="Unassembled WGS sequence"/>
</dbReference>
<keyword evidence="3" id="KW-0238">DNA-binding</keyword>
<dbReference type="GO" id="GO:0003700">
    <property type="term" value="F:DNA-binding transcription factor activity"/>
    <property type="evidence" value="ECO:0007669"/>
    <property type="project" value="InterPro"/>
</dbReference>
<gene>
    <name evidence="6" type="ORF">RAK27_13105</name>
</gene>
<keyword evidence="1" id="KW-0678">Repressor</keyword>
<dbReference type="RefSeq" id="WP_201730325.1">
    <property type="nucleotide sequence ID" value="NZ_CAJGUR010000008.1"/>
</dbReference>
<evidence type="ECO:0000256" key="4">
    <source>
        <dbReference type="ARBA" id="ARBA00023163"/>
    </source>
</evidence>
<dbReference type="InterPro" id="IPR000551">
    <property type="entry name" value="MerR-type_HTH_dom"/>
</dbReference>
<sequence>MYRVGEFSEMTGLSKDTLRYYAKIELLSPTRIDETNKYSYYDNQAFLTARLLVYLRKFDFSIQEMRVVVHECSLDQLEEILVKKKAKLVEEIAIIQQTIQKIDVFIKEGNEGMNHD</sequence>
<evidence type="ECO:0000259" key="5">
    <source>
        <dbReference type="PROSITE" id="PS50937"/>
    </source>
</evidence>
<dbReference type="InterPro" id="IPR009061">
    <property type="entry name" value="DNA-bd_dom_put_sf"/>
</dbReference>
<evidence type="ECO:0000256" key="2">
    <source>
        <dbReference type="ARBA" id="ARBA00023015"/>
    </source>
</evidence>
<dbReference type="AlphaFoldDB" id="A0AAW9K1I3"/>
<comment type="caution">
    <text evidence="6">The sequence shown here is derived from an EMBL/GenBank/DDBJ whole genome shotgun (WGS) entry which is preliminary data.</text>
</comment>
<evidence type="ECO:0000313" key="7">
    <source>
        <dbReference type="Proteomes" id="UP001290462"/>
    </source>
</evidence>
<dbReference type="Pfam" id="PF13411">
    <property type="entry name" value="MerR_1"/>
    <property type="match status" value="1"/>
</dbReference>
<dbReference type="Gene3D" id="1.10.1660.10">
    <property type="match status" value="1"/>
</dbReference>
<dbReference type="PANTHER" id="PTHR30204">
    <property type="entry name" value="REDOX-CYCLING DRUG-SENSING TRANSCRIPTIONAL ACTIVATOR SOXR"/>
    <property type="match status" value="1"/>
</dbReference>
<accession>A0AAW9K1I3</accession>
<keyword evidence="2" id="KW-0805">Transcription regulation</keyword>
<dbReference type="PROSITE" id="PS50937">
    <property type="entry name" value="HTH_MERR_2"/>
    <property type="match status" value="1"/>
</dbReference>
<evidence type="ECO:0000313" key="6">
    <source>
        <dbReference type="EMBL" id="MDZ5759596.1"/>
    </source>
</evidence>
<organism evidence="6 7">
    <name type="scientific">Carnobacterium maltaromaticum</name>
    <name type="common">Carnobacterium piscicola</name>
    <dbReference type="NCBI Taxonomy" id="2751"/>
    <lineage>
        <taxon>Bacteria</taxon>
        <taxon>Bacillati</taxon>
        <taxon>Bacillota</taxon>
        <taxon>Bacilli</taxon>
        <taxon>Lactobacillales</taxon>
        <taxon>Carnobacteriaceae</taxon>
        <taxon>Carnobacterium</taxon>
    </lineage>
</organism>
<dbReference type="SMART" id="SM00422">
    <property type="entry name" value="HTH_MERR"/>
    <property type="match status" value="1"/>
</dbReference>
<dbReference type="SUPFAM" id="SSF46955">
    <property type="entry name" value="Putative DNA-binding domain"/>
    <property type="match status" value="1"/>
</dbReference>
<protein>
    <submittedName>
        <fullName evidence="6">MerR family transcriptional regulator</fullName>
    </submittedName>
</protein>
<evidence type="ECO:0000256" key="1">
    <source>
        <dbReference type="ARBA" id="ARBA00022491"/>
    </source>
</evidence>
<dbReference type="InterPro" id="IPR047057">
    <property type="entry name" value="MerR_fam"/>
</dbReference>
<feature type="domain" description="HTH merR-type" evidence="5">
    <location>
        <begin position="1"/>
        <end position="71"/>
    </location>
</feature>
<keyword evidence="4" id="KW-0804">Transcription</keyword>
<dbReference type="PANTHER" id="PTHR30204:SF69">
    <property type="entry name" value="MERR-FAMILY TRANSCRIPTIONAL REGULATOR"/>
    <property type="match status" value="1"/>
</dbReference>